<gene>
    <name evidence="1" type="ORF">MetMK1DRAFT_00011040</name>
</gene>
<dbReference type="EMBL" id="JH597761">
    <property type="protein sequence ID" value="EHP70601.1"/>
    <property type="molecule type" value="Genomic_DNA"/>
</dbReference>
<dbReference type="Proteomes" id="UP000003980">
    <property type="component" value="Unassembled WGS sequence"/>
</dbReference>
<evidence type="ECO:0000313" key="1">
    <source>
        <dbReference type="EMBL" id="EHP70601.1"/>
    </source>
</evidence>
<reference evidence="1 2" key="1">
    <citation type="submission" date="2012-01" db="EMBL/GenBank/DDBJ databases">
        <title>Improved High-Quality Draft sequence of Metallosphaera yellowstonensis MK1.</title>
        <authorList>
            <consortium name="US DOE Joint Genome Institute"/>
            <person name="Lucas S."/>
            <person name="Han J."/>
            <person name="Cheng J.-F."/>
            <person name="Goodwin L."/>
            <person name="Pitluck S."/>
            <person name="Peters L."/>
            <person name="Teshima H."/>
            <person name="Detter J.C."/>
            <person name="Han C."/>
            <person name="Tapia R."/>
            <person name="Land M."/>
            <person name="Hauser L."/>
            <person name="Kyrpides N."/>
            <person name="Kozubal M."/>
            <person name="Macur R.E."/>
            <person name="Jay Z."/>
            <person name="Inskeep W."/>
            <person name="Woyke T."/>
        </authorList>
    </citation>
    <scope>NUCLEOTIDE SEQUENCE [LARGE SCALE GENOMIC DNA]</scope>
    <source>
        <strain evidence="1 2">MK1</strain>
    </source>
</reference>
<proteinExistence type="predicted"/>
<dbReference type="OrthoDB" id="34573at2157"/>
<protein>
    <submittedName>
        <fullName evidence="1">Uncharacterized protein</fullName>
    </submittedName>
</protein>
<organism evidence="1 2">
    <name type="scientific">Metallosphaera yellowstonensis MK1</name>
    <dbReference type="NCBI Taxonomy" id="671065"/>
    <lineage>
        <taxon>Archaea</taxon>
        <taxon>Thermoproteota</taxon>
        <taxon>Thermoprotei</taxon>
        <taxon>Sulfolobales</taxon>
        <taxon>Sulfolobaceae</taxon>
        <taxon>Metallosphaera</taxon>
    </lineage>
</organism>
<accession>H2C2Y0</accession>
<dbReference type="RefSeq" id="WP_009071366.1">
    <property type="nucleotide sequence ID" value="NZ_JH597761.1"/>
</dbReference>
<evidence type="ECO:0000313" key="2">
    <source>
        <dbReference type="Proteomes" id="UP000003980"/>
    </source>
</evidence>
<keyword evidence="2" id="KW-1185">Reference proteome</keyword>
<name>H2C2Y0_9CREN</name>
<dbReference type="STRING" id="671065.MetMK1DRAFT_00011040"/>
<sequence>MEFNLRDLEDMNLGVIACQRKRVEVGNYRIVFRRRKVEGDYMYLVELSLGGKVIERGAFTDFREATIFAGRLFRALL</sequence>
<dbReference type="AlphaFoldDB" id="H2C2Y0"/>
<dbReference type="HOGENOM" id="CLU_2629806_0_0_2"/>